<keyword evidence="3" id="KW-0472">Membrane</keyword>
<feature type="domain" description="EMC2 TPR-like" evidence="4">
    <location>
        <begin position="86"/>
        <end position="196"/>
    </location>
</feature>
<dbReference type="InterPro" id="IPR039856">
    <property type="entry name" value="EMC2-like"/>
</dbReference>
<dbReference type="OrthoDB" id="124397at2759"/>
<keyword evidence="6" id="KW-1185">Reference proteome</keyword>
<dbReference type="Pfam" id="PF22890">
    <property type="entry name" value="TPR_EMC2"/>
    <property type="match status" value="1"/>
</dbReference>
<dbReference type="EMBL" id="KZ988245">
    <property type="protein sequence ID" value="RKP12674.1"/>
    <property type="molecule type" value="Genomic_DNA"/>
</dbReference>
<keyword evidence="2" id="KW-0802">TPR repeat</keyword>
<evidence type="ECO:0000313" key="6">
    <source>
        <dbReference type="Proteomes" id="UP000267251"/>
    </source>
</evidence>
<comment type="function">
    <text evidence="3">Part of the endoplasmic reticulum membrane protein complex (EMC) that enables the energy-independent insertion into endoplasmic reticulum membranes of newly synthesized membrane proteins.</text>
</comment>
<evidence type="ECO:0000256" key="1">
    <source>
        <dbReference type="ARBA" id="ARBA00022737"/>
    </source>
</evidence>
<sequence>MSLTTTVTSDPLEVLSELRRTGERRSDVVMRIGGDLLLYGKTRSLGDEAWLIYEQVFDAALDLADWEAAQACLEMLQEKFPVSKRVRLLDGKYHEARGILDVAEQIYDEILAEDETHVMALKRKVALLKTKGDIKGAIGKLVEYVDCYTNDLEAWMELSALYQSQCMYKQAAYCQEELILLQPIHHLHQITYAEIMYTLNQMEVAAKSYCRALELSTAHPRALYGLKQCILKLGGASRCKGVNHAKELDLMVIDQLTKAYEKACPRSQGQELRKVVDTWLES</sequence>
<organism evidence="5 6">
    <name type="scientific">Piptocephalis cylindrospora</name>
    <dbReference type="NCBI Taxonomy" id="1907219"/>
    <lineage>
        <taxon>Eukaryota</taxon>
        <taxon>Fungi</taxon>
        <taxon>Fungi incertae sedis</taxon>
        <taxon>Zoopagomycota</taxon>
        <taxon>Zoopagomycotina</taxon>
        <taxon>Zoopagomycetes</taxon>
        <taxon>Zoopagales</taxon>
        <taxon>Piptocephalidaceae</taxon>
        <taxon>Piptocephalis</taxon>
    </lineage>
</organism>
<comment type="similarity">
    <text evidence="3">Belongs to the EMC2 family.</text>
</comment>
<evidence type="ECO:0000259" key="4">
    <source>
        <dbReference type="Pfam" id="PF22890"/>
    </source>
</evidence>
<dbReference type="InterPro" id="IPR055217">
    <property type="entry name" value="TPR_EMC2"/>
</dbReference>
<dbReference type="GO" id="GO:0072546">
    <property type="term" value="C:EMC complex"/>
    <property type="evidence" value="ECO:0007669"/>
    <property type="project" value="UniProtKB-UniRule"/>
</dbReference>
<comment type="subunit">
    <text evidence="3">Component of the ER membrane protein complex (EMC).</text>
</comment>
<keyword evidence="1" id="KW-0677">Repeat</keyword>
<evidence type="ECO:0000256" key="3">
    <source>
        <dbReference type="RuleBase" id="RU367091"/>
    </source>
</evidence>
<name>A0A4P9Y1X8_9FUNG</name>
<comment type="subcellular location">
    <subcellularLocation>
        <location evidence="3">Endoplasmic reticulum membrane</location>
        <topology evidence="3">Peripheral membrane protein</topology>
        <orientation evidence="3">Cytoplasmic side</orientation>
    </subcellularLocation>
</comment>
<gene>
    <name evidence="5" type="ORF">BJ684DRAFT_20803</name>
</gene>
<dbReference type="Gene3D" id="1.25.40.10">
    <property type="entry name" value="Tetratricopeptide repeat domain"/>
    <property type="match status" value="1"/>
</dbReference>
<dbReference type="Proteomes" id="UP000267251">
    <property type="component" value="Unassembled WGS sequence"/>
</dbReference>
<proteinExistence type="inferred from homology"/>
<evidence type="ECO:0000256" key="2">
    <source>
        <dbReference type="ARBA" id="ARBA00022803"/>
    </source>
</evidence>
<reference evidence="6" key="1">
    <citation type="journal article" date="2018" name="Nat. Microbiol.">
        <title>Leveraging single-cell genomics to expand the fungal tree of life.</title>
        <authorList>
            <person name="Ahrendt S.R."/>
            <person name="Quandt C.A."/>
            <person name="Ciobanu D."/>
            <person name="Clum A."/>
            <person name="Salamov A."/>
            <person name="Andreopoulos B."/>
            <person name="Cheng J.F."/>
            <person name="Woyke T."/>
            <person name="Pelin A."/>
            <person name="Henrissat B."/>
            <person name="Reynolds N.K."/>
            <person name="Benny G.L."/>
            <person name="Smith M.E."/>
            <person name="James T.Y."/>
            <person name="Grigoriev I.V."/>
        </authorList>
    </citation>
    <scope>NUCLEOTIDE SEQUENCE [LARGE SCALE GENOMIC DNA]</scope>
</reference>
<dbReference type="InterPro" id="IPR011990">
    <property type="entry name" value="TPR-like_helical_dom_sf"/>
</dbReference>
<dbReference type="PANTHER" id="PTHR12760">
    <property type="entry name" value="TETRATRICOPEPTIDE REPEAT PROTEIN"/>
    <property type="match status" value="1"/>
</dbReference>
<accession>A0A4P9Y1X8</accession>
<dbReference type="SUPFAM" id="SSF48452">
    <property type="entry name" value="TPR-like"/>
    <property type="match status" value="2"/>
</dbReference>
<keyword evidence="3" id="KW-0256">Endoplasmic reticulum</keyword>
<dbReference type="AlphaFoldDB" id="A0A4P9Y1X8"/>
<protein>
    <recommendedName>
        <fullName evidence="3">ER membrane protein complex subunit 2</fullName>
    </recommendedName>
</protein>
<evidence type="ECO:0000313" key="5">
    <source>
        <dbReference type="EMBL" id="RKP12674.1"/>
    </source>
</evidence>